<evidence type="ECO:0000313" key="2">
    <source>
        <dbReference type="Proteomes" id="UP001178288"/>
    </source>
</evidence>
<dbReference type="EMBL" id="CP126114">
    <property type="protein sequence ID" value="WHY84052.1"/>
    <property type="molecule type" value="Genomic_DNA"/>
</dbReference>
<dbReference type="KEGG" id="nnv:QNH39_15330"/>
<evidence type="ECO:0000313" key="1">
    <source>
        <dbReference type="EMBL" id="WHY84052.1"/>
    </source>
</evidence>
<name>A0AA95MHV4_9BACI</name>
<proteinExistence type="predicted"/>
<dbReference type="CDD" id="cd20694">
    <property type="entry name" value="CdiI_Ct-like"/>
    <property type="match status" value="1"/>
</dbReference>
<dbReference type="AlphaFoldDB" id="A0AA95MHV4"/>
<organism evidence="1 2">
    <name type="scientific">Neobacillus novalis</name>
    <dbReference type="NCBI Taxonomy" id="220687"/>
    <lineage>
        <taxon>Bacteria</taxon>
        <taxon>Bacillati</taxon>
        <taxon>Bacillota</taxon>
        <taxon>Bacilli</taxon>
        <taxon>Bacillales</taxon>
        <taxon>Bacillaceae</taxon>
        <taxon>Neobacillus</taxon>
    </lineage>
</organism>
<sequence length="84" mass="9785">MNYEEIEIKKNEEYFQLIDTGVIENVIRGLLGQAHYGEGFRLIQDILVKFSNSENENIRGIAILCFGHLARRYGKLTRLSFYQS</sequence>
<gene>
    <name evidence="1" type="ORF">QNH39_15330</name>
</gene>
<reference evidence="1" key="1">
    <citation type="submission" date="2023-05" db="EMBL/GenBank/DDBJ databases">
        <title>Comparative genomics of Bacillaceae isolates and their secondary metabolite potential.</title>
        <authorList>
            <person name="Song L."/>
            <person name="Nielsen L.J."/>
            <person name="Mohite O."/>
            <person name="Xu X."/>
            <person name="Weber T."/>
            <person name="Kovacs A.T."/>
        </authorList>
    </citation>
    <scope>NUCLEOTIDE SEQUENCE</scope>
    <source>
        <strain evidence="1">XLM17</strain>
    </source>
</reference>
<keyword evidence="2" id="KW-1185">Reference proteome</keyword>
<dbReference type="RefSeq" id="WP_066088199.1">
    <property type="nucleotide sequence ID" value="NZ_CP126114.1"/>
</dbReference>
<dbReference type="Proteomes" id="UP001178288">
    <property type="component" value="Chromosome"/>
</dbReference>
<protein>
    <submittedName>
        <fullName evidence="1">Uncharacterized protein</fullName>
    </submittedName>
</protein>
<dbReference type="InterPro" id="IPR049796">
    <property type="entry name" value="CdiI_Ct-like"/>
</dbReference>
<accession>A0AA95MHV4</accession>